<protein>
    <submittedName>
        <fullName evidence="1">Uncharacterized protein</fullName>
    </submittedName>
</protein>
<dbReference type="AlphaFoldDB" id="X1B0W0"/>
<feature type="non-terminal residue" evidence="1">
    <location>
        <position position="34"/>
    </location>
</feature>
<sequence>MRLDKYRSVCHEEMIRPYVFTEEDPPKDRPPQKV</sequence>
<reference evidence="1" key="1">
    <citation type="journal article" date="2014" name="Front. Microbiol.">
        <title>High frequency of phylogenetically diverse reductive dehalogenase-homologous genes in deep subseafloor sedimentary metagenomes.</title>
        <authorList>
            <person name="Kawai M."/>
            <person name="Futagami T."/>
            <person name="Toyoda A."/>
            <person name="Takaki Y."/>
            <person name="Nishi S."/>
            <person name="Hori S."/>
            <person name="Arai W."/>
            <person name="Tsubouchi T."/>
            <person name="Morono Y."/>
            <person name="Uchiyama I."/>
            <person name="Ito T."/>
            <person name="Fujiyama A."/>
            <person name="Inagaki F."/>
            <person name="Takami H."/>
        </authorList>
    </citation>
    <scope>NUCLEOTIDE SEQUENCE</scope>
    <source>
        <strain evidence="1">Expedition CK06-06</strain>
    </source>
</reference>
<accession>X1B0W0</accession>
<organism evidence="1">
    <name type="scientific">marine sediment metagenome</name>
    <dbReference type="NCBI Taxonomy" id="412755"/>
    <lineage>
        <taxon>unclassified sequences</taxon>
        <taxon>metagenomes</taxon>
        <taxon>ecological metagenomes</taxon>
    </lineage>
</organism>
<comment type="caution">
    <text evidence="1">The sequence shown here is derived from an EMBL/GenBank/DDBJ whole genome shotgun (WGS) entry which is preliminary data.</text>
</comment>
<gene>
    <name evidence="1" type="ORF">S01H4_22872</name>
</gene>
<dbReference type="EMBL" id="BART01010541">
    <property type="protein sequence ID" value="GAG89374.1"/>
    <property type="molecule type" value="Genomic_DNA"/>
</dbReference>
<evidence type="ECO:0000313" key="1">
    <source>
        <dbReference type="EMBL" id="GAG89374.1"/>
    </source>
</evidence>
<name>X1B0W0_9ZZZZ</name>
<proteinExistence type="predicted"/>